<feature type="compositionally biased region" description="Polar residues" evidence="2">
    <location>
        <begin position="289"/>
        <end position="302"/>
    </location>
</feature>
<dbReference type="Pfam" id="PF14392">
    <property type="entry name" value="zf-CCHC_4"/>
    <property type="match status" value="1"/>
</dbReference>
<organism evidence="4 5">
    <name type="scientific">Lolium multiflorum</name>
    <name type="common">Italian ryegrass</name>
    <name type="synonym">Lolium perenne subsp. multiflorum</name>
    <dbReference type="NCBI Taxonomy" id="4521"/>
    <lineage>
        <taxon>Eukaryota</taxon>
        <taxon>Viridiplantae</taxon>
        <taxon>Streptophyta</taxon>
        <taxon>Embryophyta</taxon>
        <taxon>Tracheophyta</taxon>
        <taxon>Spermatophyta</taxon>
        <taxon>Magnoliopsida</taxon>
        <taxon>Liliopsida</taxon>
        <taxon>Poales</taxon>
        <taxon>Poaceae</taxon>
        <taxon>BOP clade</taxon>
        <taxon>Pooideae</taxon>
        <taxon>Poodae</taxon>
        <taxon>Poeae</taxon>
        <taxon>Poeae Chloroplast Group 2 (Poeae type)</taxon>
        <taxon>Loliodinae</taxon>
        <taxon>Loliinae</taxon>
        <taxon>Lolium</taxon>
    </lineage>
</organism>
<dbReference type="GO" id="GO:0003676">
    <property type="term" value="F:nucleic acid binding"/>
    <property type="evidence" value="ECO:0007669"/>
    <property type="project" value="InterPro"/>
</dbReference>
<dbReference type="InterPro" id="IPR025836">
    <property type="entry name" value="Zn_knuckle_CX2CX4HX4C"/>
</dbReference>
<evidence type="ECO:0000256" key="2">
    <source>
        <dbReference type="SAM" id="MobiDB-lite"/>
    </source>
</evidence>
<keyword evidence="5" id="KW-1185">Reference proteome</keyword>
<dbReference type="InterPro" id="IPR040256">
    <property type="entry name" value="At4g02000-like"/>
</dbReference>
<dbReference type="Proteomes" id="UP001231189">
    <property type="component" value="Unassembled WGS sequence"/>
</dbReference>
<feature type="domain" description="CCHC-type" evidence="3">
    <location>
        <begin position="246"/>
        <end position="261"/>
    </location>
</feature>
<name>A0AAD8QQR2_LOLMU</name>
<sequence length="358" mass="39374">MNSKAIMEGNKQPDPRVLDRNLTMTSGDLPQHEASSSSPPVDATSGDGVAEMMGNLWLTSHEVDAFVLEDEGDDDLGCPKWAMFGKVLAPNTYHISTIKAALCPAWGNPKGLEIWHTGRNTFMAEFATKADKARVMEGHPWTVGNQAVLLNDFDPVRFEKLGIWVRILNLPCSLMNDQRGKDLASRVGKVEKMHVDEKGKAWGEFLRFRATINITEPFMRCVSIYSQKRKAIEFFYVMYERLPTFCFSCGLLGHSSTGCPSPAEWDADGLLPYHGPRLCLPDDRKKKTASTQSSQGSYPSDQGSRHSMGKGGPKVQTKNGSANIPKEKDGTCEVVSPVKPKPRQCKPRATAGAAVDVV</sequence>
<protein>
    <recommendedName>
        <fullName evidence="3">CCHC-type domain-containing protein</fullName>
    </recommendedName>
</protein>
<dbReference type="EMBL" id="JAUUTY010000007">
    <property type="protein sequence ID" value="KAK1606309.1"/>
    <property type="molecule type" value="Genomic_DNA"/>
</dbReference>
<dbReference type="PROSITE" id="PS50158">
    <property type="entry name" value="ZF_CCHC"/>
    <property type="match status" value="1"/>
</dbReference>
<feature type="compositionally biased region" description="Polar residues" evidence="2">
    <location>
        <begin position="22"/>
        <end position="39"/>
    </location>
</feature>
<dbReference type="PANTHER" id="PTHR31286">
    <property type="entry name" value="GLYCINE-RICH CELL WALL STRUCTURAL PROTEIN 1.8-LIKE"/>
    <property type="match status" value="1"/>
</dbReference>
<evidence type="ECO:0000259" key="3">
    <source>
        <dbReference type="PROSITE" id="PS50158"/>
    </source>
</evidence>
<comment type="caution">
    <text evidence="4">The sequence shown here is derived from an EMBL/GenBank/DDBJ whole genome shotgun (WGS) entry which is preliminary data.</text>
</comment>
<dbReference type="PANTHER" id="PTHR31286:SF166">
    <property type="entry name" value="OS01G0177800 PROTEIN"/>
    <property type="match status" value="1"/>
</dbReference>
<proteinExistence type="predicted"/>
<keyword evidence="1" id="KW-0862">Zinc</keyword>
<dbReference type="InterPro" id="IPR001878">
    <property type="entry name" value="Znf_CCHC"/>
</dbReference>
<dbReference type="GO" id="GO:0008270">
    <property type="term" value="F:zinc ion binding"/>
    <property type="evidence" value="ECO:0007669"/>
    <property type="project" value="UniProtKB-KW"/>
</dbReference>
<gene>
    <name evidence="4" type="ORF">QYE76_029982</name>
</gene>
<keyword evidence="1" id="KW-0863">Zinc-finger</keyword>
<dbReference type="AlphaFoldDB" id="A0AAD8QQR2"/>
<feature type="region of interest" description="Disordered" evidence="2">
    <location>
        <begin position="1"/>
        <end position="46"/>
    </location>
</feature>
<reference evidence="4" key="1">
    <citation type="submission" date="2023-07" db="EMBL/GenBank/DDBJ databases">
        <title>A chromosome-level genome assembly of Lolium multiflorum.</title>
        <authorList>
            <person name="Chen Y."/>
            <person name="Copetti D."/>
            <person name="Kolliker R."/>
            <person name="Studer B."/>
        </authorList>
    </citation>
    <scope>NUCLEOTIDE SEQUENCE</scope>
    <source>
        <strain evidence="4">02402/16</strain>
        <tissue evidence="4">Leaf</tissue>
    </source>
</reference>
<evidence type="ECO:0000256" key="1">
    <source>
        <dbReference type="PROSITE-ProRule" id="PRU00047"/>
    </source>
</evidence>
<feature type="region of interest" description="Disordered" evidence="2">
    <location>
        <begin position="282"/>
        <end position="358"/>
    </location>
</feature>
<keyword evidence="1" id="KW-0479">Metal-binding</keyword>
<evidence type="ECO:0000313" key="5">
    <source>
        <dbReference type="Proteomes" id="UP001231189"/>
    </source>
</evidence>
<evidence type="ECO:0000313" key="4">
    <source>
        <dbReference type="EMBL" id="KAK1606309.1"/>
    </source>
</evidence>
<dbReference type="InterPro" id="IPR025558">
    <property type="entry name" value="DUF4283"/>
</dbReference>
<accession>A0AAD8QQR2</accession>
<dbReference type="Pfam" id="PF14111">
    <property type="entry name" value="DUF4283"/>
    <property type="match status" value="1"/>
</dbReference>